<accession>A0A2S8FNY0</accession>
<comment type="caution">
    <text evidence="1">The sequence shown here is derived from an EMBL/GenBank/DDBJ whole genome shotgun (WGS) entry which is preliminary data.</text>
</comment>
<organism evidence="1 2">
    <name type="scientific">Blastopirellula marina</name>
    <dbReference type="NCBI Taxonomy" id="124"/>
    <lineage>
        <taxon>Bacteria</taxon>
        <taxon>Pseudomonadati</taxon>
        <taxon>Planctomycetota</taxon>
        <taxon>Planctomycetia</taxon>
        <taxon>Pirellulales</taxon>
        <taxon>Pirellulaceae</taxon>
        <taxon>Blastopirellula</taxon>
    </lineage>
</organism>
<name>A0A2S8FNY0_9BACT</name>
<proteinExistence type="predicted"/>
<sequence>MSIELRNRLFEQLDQLVLIDPHTHINALDPSSHTLADILGYHYYTELSHSAGMPKELIEEEGISAKEKVGRLIENFGPITNTIQYSWFIEMAQKLLDFEGDSVTVDNWESLFDAAEKKMSADNWTETVFEKSRLESVFLTNDFDDPLEGFDTSKYVPCLRTDDLVFHLTNPRTKVRLLEATDTDVTDVASARTAIGKLFAHFTSKGAKACAISLPPCFAPVHVSDARAETALASVLSKGTAADEADQRAVSNFIFWTLAENCRAHKLPFDLMIGVNRKVFPAGVYQGQDLYDSRVSLIQYKDLLNAFPDVTFPISVLASVTNQELVSYSWIFPNVVANGHWWYSNTPTYIQQDCAARLEAIPRTKQIGYYSDMYKMEFALPKFAMYKRILAKVLAENFVIDRNWSEEAAVELGTQLLRGNVETIFDVGN</sequence>
<dbReference type="OrthoDB" id="231890at2"/>
<evidence type="ECO:0000313" key="2">
    <source>
        <dbReference type="Proteomes" id="UP000239388"/>
    </source>
</evidence>
<dbReference type="Proteomes" id="UP000239388">
    <property type="component" value="Unassembled WGS sequence"/>
</dbReference>
<dbReference type="UniPathway" id="UPA00246"/>
<dbReference type="EMBL" id="PUIB01000017">
    <property type="protein sequence ID" value="PQO33912.1"/>
    <property type="molecule type" value="Genomic_DNA"/>
</dbReference>
<dbReference type="GO" id="GO:0016787">
    <property type="term" value="F:hydrolase activity"/>
    <property type="evidence" value="ECO:0007669"/>
    <property type="project" value="UniProtKB-KW"/>
</dbReference>
<dbReference type="RefSeq" id="WP_105355758.1">
    <property type="nucleotide sequence ID" value="NZ_PUIB01000017.1"/>
</dbReference>
<reference evidence="1 2" key="1">
    <citation type="submission" date="2018-02" db="EMBL/GenBank/DDBJ databases">
        <title>Comparative genomes isolates from brazilian mangrove.</title>
        <authorList>
            <person name="Araujo J.E."/>
            <person name="Taketani R.G."/>
            <person name="Silva M.C.P."/>
            <person name="Loureco M.V."/>
            <person name="Andreote F.D."/>
        </authorList>
    </citation>
    <scope>NUCLEOTIDE SEQUENCE [LARGE SCALE GENOMIC DNA]</scope>
    <source>
        <strain evidence="1 2">NAP PRIS-MGV</strain>
    </source>
</reference>
<dbReference type="AlphaFoldDB" id="A0A2S8FNY0"/>
<keyword evidence="1" id="KW-0378">Hydrolase</keyword>
<gene>
    <name evidence="1" type="ORF">C5Y98_16965</name>
</gene>
<evidence type="ECO:0000313" key="1">
    <source>
        <dbReference type="EMBL" id="PQO33912.1"/>
    </source>
</evidence>
<dbReference type="Gene3D" id="3.20.20.140">
    <property type="entry name" value="Metal-dependent hydrolases"/>
    <property type="match status" value="1"/>
</dbReference>
<dbReference type="Gene3D" id="1.10.2020.10">
    <property type="entry name" value="uronate isomerase, domain 2, chain A"/>
    <property type="match status" value="1"/>
</dbReference>
<dbReference type="InterPro" id="IPR032466">
    <property type="entry name" value="Metal_Hydrolase"/>
</dbReference>
<protein>
    <submittedName>
        <fullName evidence="1">Amidohydrolase</fullName>
    </submittedName>
</protein>
<dbReference type="SUPFAM" id="SSF51556">
    <property type="entry name" value="Metallo-dependent hydrolases"/>
    <property type="match status" value="1"/>
</dbReference>